<proteinExistence type="inferred from homology"/>
<evidence type="ECO:0000313" key="8">
    <source>
        <dbReference type="Proteomes" id="UP000282977"/>
    </source>
</evidence>
<comment type="caution">
    <text evidence="7">The sequence shown here is derived from an EMBL/GenBank/DDBJ whole genome shotgun (WGS) entry which is preliminary data.</text>
</comment>
<dbReference type="InterPro" id="IPR029036">
    <property type="entry name" value="P5CR_dimer"/>
</dbReference>
<dbReference type="GO" id="GO:0004735">
    <property type="term" value="F:pyrroline-5-carboxylate reductase activity"/>
    <property type="evidence" value="ECO:0007669"/>
    <property type="project" value="UniProtKB-UniRule"/>
</dbReference>
<gene>
    <name evidence="4 7" type="primary">proC</name>
    <name evidence="7" type="ORF">ENE74_13040</name>
</gene>
<keyword evidence="4" id="KW-0028">Amino-acid biosynthesis</keyword>
<evidence type="ECO:0000256" key="5">
    <source>
        <dbReference type="NCBIfam" id="TIGR00112"/>
    </source>
</evidence>
<dbReference type="PIRSF" id="PIRSF000193">
    <property type="entry name" value="Pyrrol-5-carb_rd"/>
    <property type="match status" value="1"/>
</dbReference>
<dbReference type="SUPFAM" id="SSF51735">
    <property type="entry name" value="NAD(P)-binding Rossmann-fold domains"/>
    <property type="match status" value="1"/>
</dbReference>
<dbReference type="InterPro" id="IPR036291">
    <property type="entry name" value="NAD(P)-bd_dom_sf"/>
</dbReference>
<reference evidence="7 8" key="1">
    <citation type="submission" date="2019-01" db="EMBL/GenBank/DDBJ databases">
        <authorList>
            <person name="Chen W.-M."/>
        </authorList>
    </citation>
    <scope>NUCLEOTIDE SEQUENCE [LARGE SCALE GENOMIC DNA]</scope>
    <source>
        <strain evidence="7 8">TLA-22</strain>
    </source>
</reference>
<evidence type="ECO:0000256" key="1">
    <source>
        <dbReference type="ARBA" id="ARBA00005525"/>
    </source>
</evidence>
<keyword evidence="3 4" id="KW-0560">Oxidoreductase</keyword>
<evidence type="ECO:0000313" key="7">
    <source>
        <dbReference type="EMBL" id="RVT40249.1"/>
    </source>
</evidence>
<comment type="subcellular location">
    <subcellularLocation>
        <location evidence="4">Cytoplasm</location>
    </subcellularLocation>
</comment>
<keyword evidence="2 4" id="KW-0521">NADP</keyword>
<dbReference type="AlphaFoldDB" id="A0A437J5M3"/>
<evidence type="ECO:0000256" key="3">
    <source>
        <dbReference type="ARBA" id="ARBA00023002"/>
    </source>
</evidence>
<keyword evidence="8" id="KW-1185">Reference proteome</keyword>
<keyword evidence="4" id="KW-0641">Proline biosynthesis</keyword>
<accession>A0A437J5M3</accession>
<dbReference type="GO" id="GO:0055129">
    <property type="term" value="P:L-proline biosynthetic process"/>
    <property type="evidence" value="ECO:0007669"/>
    <property type="project" value="UniProtKB-UniRule"/>
</dbReference>
<evidence type="ECO:0000256" key="2">
    <source>
        <dbReference type="ARBA" id="ARBA00022857"/>
    </source>
</evidence>
<keyword evidence="4" id="KW-0963">Cytoplasm</keyword>
<comment type="catalytic activity">
    <reaction evidence="4">
        <text>L-proline + NADP(+) = (S)-1-pyrroline-5-carboxylate + NADPH + 2 H(+)</text>
        <dbReference type="Rhea" id="RHEA:14109"/>
        <dbReference type="ChEBI" id="CHEBI:15378"/>
        <dbReference type="ChEBI" id="CHEBI:17388"/>
        <dbReference type="ChEBI" id="CHEBI:57783"/>
        <dbReference type="ChEBI" id="CHEBI:58349"/>
        <dbReference type="ChEBI" id="CHEBI:60039"/>
        <dbReference type="EC" id="1.5.1.2"/>
    </reaction>
</comment>
<dbReference type="Gene3D" id="3.40.50.720">
    <property type="entry name" value="NAD(P)-binding Rossmann-like Domain"/>
    <property type="match status" value="1"/>
</dbReference>
<dbReference type="Gene3D" id="1.10.3730.10">
    <property type="entry name" value="ProC C-terminal domain-like"/>
    <property type="match status" value="1"/>
</dbReference>
<dbReference type="GO" id="GO:0005737">
    <property type="term" value="C:cytoplasm"/>
    <property type="evidence" value="ECO:0007669"/>
    <property type="project" value="UniProtKB-SubCell"/>
</dbReference>
<dbReference type="NCBIfam" id="TIGR00112">
    <property type="entry name" value="proC"/>
    <property type="match status" value="1"/>
</dbReference>
<comment type="similarity">
    <text evidence="1 4">Belongs to the pyrroline-5-carboxylate reductase family.</text>
</comment>
<dbReference type="PANTHER" id="PTHR11645">
    <property type="entry name" value="PYRROLINE-5-CARBOXYLATE REDUCTASE"/>
    <property type="match status" value="1"/>
</dbReference>
<comment type="catalytic activity">
    <reaction evidence="4">
        <text>L-proline + NAD(+) = (S)-1-pyrroline-5-carboxylate + NADH + 2 H(+)</text>
        <dbReference type="Rhea" id="RHEA:14105"/>
        <dbReference type="ChEBI" id="CHEBI:15378"/>
        <dbReference type="ChEBI" id="CHEBI:17388"/>
        <dbReference type="ChEBI" id="CHEBI:57540"/>
        <dbReference type="ChEBI" id="CHEBI:57945"/>
        <dbReference type="ChEBI" id="CHEBI:60039"/>
        <dbReference type="EC" id="1.5.1.2"/>
    </reaction>
</comment>
<dbReference type="InterPro" id="IPR008927">
    <property type="entry name" value="6-PGluconate_DH-like_C_sf"/>
</dbReference>
<dbReference type="FunFam" id="1.10.3730.10:FF:000001">
    <property type="entry name" value="Pyrroline-5-carboxylate reductase"/>
    <property type="match status" value="1"/>
</dbReference>
<evidence type="ECO:0000256" key="4">
    <source>
        <dbReference type="HAMAP-Rule" id="MF_01925"/>
    </source>
</evidence>
<protein>
    <recommendedName>
        <fullName evidence="4 5">Pyrroline-5-carboxylate reductase</fullName>
        <shortName evidence="4">P5C reductase</shortName>
        <shortName evidence="4">P5CR</shortName>
        <ecNumber evidence="4 5">1.5.1.2</ecNumber>
    </recommendedName>
    <alternativeName>
        <fullName evidence="4">PCA reductase</fullName>
    </alternativeName>
</protein>
<dbReference type="Pfam" id="PF14748">
    <property type="entry name" value="P5CR_dimer"/>
    <property type="match status" value="1"/>
</dbReference>
<dbReference type="SUPFAM" id="SSF48179">
    <property type="entry name" value="6-phosphogluconate dehydrogenase C-terminal domain-like"/>
    <property type="match status" value="1"/>
</dbReference>
<name>A0A437J5M3_9SPHN</name>
<dbReference type="OrthoDB" id="9805754at2"/>
<dbReference type="EC" id="1.5.1.2" evidence="4 5"/>
<dbReference type="HAMAP" id="MF_01925">
    <property type="entry name" value="P5C_reductase"/>
    <property type="match status" value="1"/>
</dbReference>
<dbReference type="Proteomes" id="UP000282977">
    <property type="component" value="Unassembled WGS sequence"/>
</dbReference>
<dbReference type="UniPathway" id="UPA00098">
    <property type="reaction ID" value="UER00361"/>
</dbReference>
<feature type="domain" description="Pyrroline-5-carboxylate reductase dimerisation" evidence="6">
    <location>
        <begin position="161"/>
        <end position="266"/>
    </location>
</feature>
<dbReference type="RefSeq" id="WP_127691350.1">
    <property type="nucleotide sequence ID" value="NZ_RZUL01000004.1"/>
</dbReference>
<dbReference type="EMBL" id="RZUL01000004">
    <property type="protein sequence ID" value="RVT40249.1"/>
    <property type="molecule type" value="Genomic_DNA"/>
</dbReference>
<dbReference type="InterPro" id="IPR000304">
    <property type="entry name" value="Pyrroline-COOH_reductase"/>
</dbReference>
<comment type="function">
    <text evidence="4">Catalyzes the reduction of 1-pyrroline-5-carboxylate (PCA) to L-proline.</text>
</comment>
<comment type="pathway">
    <text evidence="4">Amino-acid biosynthesis; L-proline biosynthesis; L-proline from L-glutamate 5-semialdehyde: step 1/1.</text>
</comment>
<sequence length="270" mass="27965">MTSRWPEHLFLVGCGNMAGAMLQRWISCGLDPARITVLRPSGRPAADGVAVVKTMPAHLPVGTTVMLGLKPQQLADVAPALSPVLNHQTPLLSILAGTTIAQLRALFPGAADVVRIMPNTPVRTGQGVCALYADSQTSPDTLAKVADMLAPLGLVEPIADETQFNLVTALSGCGPAYLFRFIDALATAGKALGLEAAQADRLALATVSGAAVLAVEAQESAAVLADRVASPGGMTRKGMDVLDRPNGLAQLMTETIRAARDRGAEMAALK</sequence>
<evidence type="ECO:0000259" key="6">
    <source>
        <dbReference type="Pfam" id="PF14748"/>
    </source>
</evidence>
<organism evidence="7 8">
    <name type="scientific">Sphingobium algorifonticola</name>
    <dbReference type="NCBI Taxonomy" id="2008318"/>
    <lineage>
        <taxon>Bacteria</taxon>
        <taxon>Pseudomonadati</taxon>
        <taxon>Pseudomonadota</taxon>
        <taxon>Alphaproteobacteria</taxon>
        <taxon>Sphingomonadales</taxon>
        <taxon>Sphingomonadaceae</taxon>
        <taxon>Sphingobium</taxon>
    </lineage>
</organism>
<dbReference type="PANTHER" id="PTHR11645:SF0">
    <property type="entry name" value="PYRROLINE-5-CARBOXYLATE REDUCTASE 3"/>
    <property type="match status" value="1"/>
</dbReference>